<dbReference type="EMBL" id="JBHSLU010000012">
    <property type="protein sequence ID" value="MFC5505165.1"/>
    <property type="molecule type" value="Genomic_DNA"/>
</dbReference>
<name>A0ABW0NYC6_9HYPH</name>
<keyword evidence="2" id="KW-1185">Reference proteome</keyword>
<proteinExistence type="predicted"/>
<dbReference type="RefSeq" id="WP_377816281.1">
    <property type="nucleotide sequence ID" value="NZ_JBHSLU010000012.1"/>
</dbReference>
<organism evidence="1 2">
    <name type="scientific">Bosea massiliensis</name>
    <dbReference type="NCBI Taxonomy" id="151419"/>
    <lineage>
        <taxon>Bacteria</taxon>
        <taxon>Pseudomonadati</taxon>
        <taxon>Pseudomonadota</taxon>
        <taxon>Alphaproteobacteria</taxon>
        <taxon>Hyphomicrobiales</taxon>
        <taxon>Boseaceae</taxon>
        <taxon>Bosea</taxon>
    </lineage>
</organism>
<evidence type="ECO:0000313" key="2">
    <source>
        <dbReference type="Proteomes" id="UP001596060"/>
    </source>
</evidence>
<reference evidence="2" key="1">
    <citation type="journal article" date="2019" name="Int. J. Syst. Evol. Microbiol.">
        <title>The Global Catalogue of Microorganisms (GCM) 10K type strain sequencing project: providing services to taxonomists for standard genome sequencing and annotation.</title>
        <authorList>
            <consortium name="The Broad Institute Genomics Platform"/>
            <consortium name="The Broad Institute Genome Sequencing Center for Infectious Disease"/>
            <person name="Wu L."/>
            <person name="Ma J."/>
        </authorList>
    </citation>
    <scope>NUCLEOTIDE SEQUENCE [LARGE SCALE GENOMIC DNA]</scope>
    <source>
        <strain evidence="2">CCUG 43117</strain>
    </source>
</reference>
<protein>
    <submittedName>
        <fullName evidence="1">Phage GP46 family protein</fullName>
    </submittedName>
</protein>
<comment type="caution">
    <text evidence="1">The sequence shown here is derived from an EMBL/GenBank/DDBJ whole genome shotgun (WGS) entry which is preliminary data.</text>
</comment>
<sequence length="180" mass="18794">MTRLLVDALVPQGAGPDILWNGESGDMALAPLTDPGNPAGLVARNPLLTALVMSLESDARGPRDPLDPSVYDQRGWPGDGFDVDTARGEAPLGSTTWVAFRHPTDDENAQRVVEAAQVALKPLQDQGVIGDVTVEAEADPAETRIRRSITIARPDGSILYSGPFSGLWEALGAGLSGAGA</sequence>
<dbReference type="InterPro" id="IPR010877">
    <property type="entry name" value="Phage_Mu_Gp46"/>
</dbReference>
<dbReference type="Proteomes" id="UP001596060">
    <property type="component" value="Unassembled WGS sequence"/>
</dbReference>
<dbReference type="Pfam" id="PF07409">
    <property type="entry name" value="GP46"/>
    <property type="match status" value="1"/>
</dbReference>
<gene>
    <name evidence="1" type="ORF">ACFPN9_07835</name>
</gene>
<evidence type="ECO:0000313" key="1">
    <source>
        <dbReference type="EMBL" id="MFC5505165.1"/>
    </source>
</evidence>
<accession>A0ABW0NYC6</accession>